<keyword evidence="11" id="KW-1185">Reference proteome</keyword>
<organism evidence="10 11">
    <name type="scientific">Weissella jogaejeotgali</name>
    <dbReference type="NCBI Taxonomy" id="1631871"/>
    <lineage>
        <taxon>Bacteria</taxon>
        <taxon>Bacillati</taxon>
        <taxon>Bacillota</taxon>
        <taxon>Bacilli</taxon>
        <taxon>Lactobacillales</taxon>
        <taxon>Lactobacillaceae</taxon>
        <taxon>Weissella</taxon>
    </lineage>
</organism>
<name>A0A1L6RBA8_9LACO</name>
<dbReference type="CDD" id="cd02440">
    <property type="entry name" value="AdoMet_MTases"/>
    <property type="match status" value="1"/>
</dbReference>
<dbReference type="OrthoDB" id="9802090at2"/>
<dbReference type="Gene3D" id="3.40.50.150">
    <property type="entry name" value="Vaccinia Virus protein VP39"/>
    <property type="match status" value="1"/>
</dbReference>
<gene>
    <name evidence="9" type="primary">trmB</name>
    <name evidence="10" type="ORF">FOL01_0957</name>
</gene>
<comment type="caution">
    <text evidence="9">Lacks conserved residue(s) required for the propagation of feature annotation.</text>
</comment>
<feature type="binding site" evidence="9">
    <location>
        <position position="126"/>
    </location>
    <ligand>
        <name>substrate</name>
    </ligand>
</feature>
<evidence type="ECO:0000256" key="2">
    <source>
        <dbReference type="ARBA" id="ARBA00003015"/>
    </source>
</evidence>
<evidence type="ECO:0000313" key="11">
    <source>
        <dbReference type="Proteomes" id="UP000185473"/>
    </source>
</evidence>
<dbReference type="UniPathway" id="UPA00989"/>
<dbReference type="InterPro" id="IPR055361">
    <property type="entry name" value="tRNA_methyltr_TrmB_bact"/>
</dbReference>
<dbReference type="EC" id="2.1.1.33" evidence="9"/>
<keyword evidence="5 9" id="KW-0949">S-adenosyl-L-methionine</keyword>
<comment type="pathway">
    <text evidence="7 9">tRNA modification; N(7)-methylguanine-tRNA biosynthesis.</text>
</comment>
<feature type="binding site" evidence="9">
    <location>
        <begin position="199"/>
        <end position="202"/>
    </location>
    <ligand>
        <name>substrate</name>
    </ligand>
</feature>
<dbReference type="NCBIfam" id="TIGR00091">
    <property type="entry name" value="tRNA (guanosine(46)-N7)-methyltransferase TrmB"/>
    <property type="match status" value="1"/>
</dbReference>
<evidence type="ECO:0000256" key="3">
    <source>
        <dbReference type="ARBA" id="ARBA00022603"/>
    </source>
</evidence>
<dbReference type="RefSeq" id="WP_075269643.1">
    <property type="nucleotide sequence ID" value="NZ_CP014332.1"/>
</dbReference>
<dbReference type="GO" id="GO:0043527">
    <property type="term" value="C:tRNA methyltransferase complex"/>
    <property type="evidence" value="ECO:0007669"/>
    <property type="project" value="TreeGrafter"/>
</dbReference>
<evidence type="ECO:0000256" key="1">
    <source>
        <dbReference type="ARBA" id="ARBA00000142"/>
    </source>
</evidence>
<reference evidence="10 11" key="1">
    <citation type="submission" date="2016-02" db="EMBL/GenBank/DDBJ databases">
        <title>Complete Genome Sequence of Weissella jogaejeotgali FOL01.</title>
        <authorList>
            <person name="Lee J.-H."/>
            <person name="Ku H.-J."/>
        </authorList>
    </citation>
    <scope>NUCLEOTIDE SEQUENCE [LARGE SCALE GENOMIC DNA]</scope>
    <source>
        <strain evidence="10 11">FOL01</strain>
    </source>
</reference>
<evidence type="ECO:0000313" key="10">
    <source>
        <dbReference type="EMBL" id="APS41816.1"/>
    </source>
</evidence>
<evidence type="ECO:0000256" key="4">
    <source>
        <dbReference type="ARBA" id="ARBA00022679"/>
    </source>
</evidence>
<comment type="similarity">
    <text evidence="8 9">Belongs to the class I-like SAM-binding methyltransferase superfamily. TrmB family.</text>
</comment>
<feature type="binding site" evidence="9">
    <location>
        <position position="100"/>
    </location>
    <ligand>
        <name>S-adenosyl-L-methionine</name>
        <dbReference type="ChEBI" id="CHEBI:59789"/>
    </ligand>
</feature>
<keyword evidence="4 9" id="KW-0808">Transferase</keyword>
<protein>
    <recommendedName>
        <fullName evidence="9">tRNA (guanine-N(7)-)-methyltransferase</fullName>
        <ecNumber evidence="9">2.1.1.33</ecNumber>
    </recommendedName>
    <alternativeName>
        <fullName evidence="9">tRNA (guanine(46)-N(7))-methyltransferase</fullName>
    </alternativeName>
    <alternativeName>
        <fullName evidence="9">tRNA(m7G46)-methyltransferase</fullName>
    </alternativeName>
</protein>
<dbReference type="PANTHER" id="PTHR23417">
    <property type="entry name" value="3-DEOXY-D-MANNO-OCTULOSONIC-ACID TRANSFERASE/TRNA GUANINE-N 7 - -METHYLTRANSFERASE"/>
    <property type="match status" value="1"/>
</dbReference>
<feature type="binding site" evidence="9">
    <location>
        <position position="122"/>
    </location>
    <ligand>
        <name>S-adenosyl-L-methionine</name>
        <dbReference type="ChEBI" id="CHEBI:59789"/>
    </ligand>
</feature>
<evidence type="ECO:0000256" key="6">
    <source>
        <dbReference type="ARBA" id="ARBA00022694"/>
    </source>
</evidence>
<evidence type="ECO:0000256" key="5">
    <source>
        <dbReference type="ARBA" id="ARBA00022691"/>
    </source>
</evidence>
<dbReference type="PANTHER" id="PTHR23417:SF14">
    <property type="entry name" value="PENTACOTRIPEPTIDE-REPEAT REGION OF PRORP DOMAIN-CONTAINING PROTEIN"/>
    <property type="match status" value="1"/>
</dbReference>
<feature type="binding site" evidence="9">
    <location>
        <position position="158"/>
    </location>
    <ligand>
        <name>substrate</name>
    </ligand>
</feature>
<dbReference type="PROSITE" id="PS51625">
    <property type="entry name" value="SAM_MT_TRMB"/>
    <property type="match status" value="1"/>
</dbReference>
<feature type="binding site" evidence="9">
    <location>
        <position position="71"/>
    </location>
    <ligand>
        <name>S-adenosyl-L-methionine</name>
        <dbReference type="ChEBI" id="CHEBI:59789"/>
    </ligand>
</feature>
<comment type="function">
    <text evidence="2 9">Catalyzes the formation of N(7)-methylguanine at position 46 (m7G46) in tRNA.</text>
</comment>
<evidence type="ECO:0000256" key="9">
    <source>
        <dbReference type="HAMAP-Rule" id="MF_01057"/>
    </source>
</evidence>
<comment type="catalytic activity">
    <reaction evidence="1 9">
        <text>guanosine(46) in tRNA + S-adenosyl-L-methionine = N(7)-methylguanosine(46) in tRNA + S-adenosyl-L-homocysteine</text>
        <dbReference type="Rhea" id="RHEA:42708"/>
        <dbReference type="Rhea" id="RHEA-COMP:10188"/>
        <dbReference type="Rhea" id="RHEA-COMP:10189"/>
        <dbReference type="ChEBI" id="CHEBI:57856"/>
        <dbReference type="ChEBI" id="CHEBI:59789"/>
        <dbReference type="ChEBI" id="CHEBI:74269"/>
        <dbReference type="ChEBI" id="CHEBI:74480"/>
        <dbReference type="EC" id="2.1.1.33"/>
    </reaction>
</comment>
<dbReference type="AlphaFoldDB" id="A0A1L6RBA8"/>
<dbReference type="FunFam" id="3.40.50.150:FF:000035">
    <property type="entry name" value="tRNA (guanine-N(7)-)-methyltransferase"/>
    <property type="match status" value="1"/>
</dbReference>
<evidence type="ECO:0000256" key="7">
    <source>
        <dbReference type="ARBA" id="ARBA00060552"/>
    </source>
</evidence>
<dbReference type="Pfam" id="PF02390">
    <property type="entry name" value="Methyltransf_4"/>
    <property type="match status" value="1"/>
</dbReference>
<dbReference type="STRING" id="1631871.FOL01_0957"/>
<dbReference type="NCBIfam" id="NF001080">
    <property type="entry name" value="PRK00121.2-2"/>
    <property type="match status" value="1"/>
</dbReference>
<dbReference type="SUPFAM" id="SSF53335">
    <property type="entry name" value="S-adenosyl-L-methionine-dependent methyltransferases"/>
    <property type="match status" value="1"/>
</dbReference>
<feature type="binding site" evidence="9">
    <location>
        <position position="46"/>
    </location>
    <ligand>
        <name>S-adenosyl-L-methionine</name>
        <dbReference type="ChEBI" id="CHEBI:59789"/>
    </ligand>
</feature>
<keyword evidence="3 9" id="KW-0489">Methyltransferase</keyword>
<accession>A0A1L6RBA8</accession>
<dbReference type="HAMAP" id="MF_01057">
    <property type="entry name" value="tRNA_methyltr_TrmB"/>
    <property type="match status" value="1"/>
</dbReference>
<keyword evidence="6 9" id="KW-0819">tRNA processing</keyword>
<dbReference type="InterPro" id="IPR029063">
    <property type="entry name" value="SAM-dependent_MTases_sf"/>
</dbReference>
<dbReference type="Proteomes" id="UP000185473">
    <property type="component" value="Chromosome"/>
</dbReference>
<dbReference type="KEGG" id="wjo:FOL01_0957"/>
<evidence type="ECO:0000256" key="8">
    <source>
        <dbReference type="ARBA" id="ARBA00060767"/>
    </source>
</evidence>
<dbReference type="GO" id="GO:0008176">
    <property type="term" value="F:tRNA (guanine(46)-N7)-methyltransferase activity"/>
    <property type="evidence" value="ECO:0007669"/>
    <property type="project" value="UniProtKB-UniRule"/>
</dbReference>
<sequence length="220" mass="25313">MRLRNKKWAQPWLENHTNLVIDQDRAVSLKGNWQSVFEKEQPLQIEIGTGKGQFIIGMAKKYPEINFIGMEIQEAAIAVAGRKADEDEDTLPNLKFIYGDGAGVDTYFAKGEVSKLFLNFSDPWPKKRHESRRLTYKSFLKSYQAVLPEGGEVEFKTDNRGLFEYSLYSFANFGIHFEPTSISLNLHEDDDKMADNVETEYEHKFASQGYPIYKFVGSFK</sequence>
<proteinExistence type="inferred from homology"/>
<dbReference type="InterPro" id="IPR003358">
    <property type="entry name" value="tRNA_(Gua-N-7)_MeTrfase_Trmb"/>
</dbReference>
<dbReference type="EMBL" id="CP014332">
    <property type="protein sequence ID" value="APS41816.1"/>
    <property type="molecule type" value="Genomic_DNA"/>
</dbReference>